<evidence type="ECO:0000256" key="2">
    <source>
        <dbReference type="HAMAP-Rule" id="MF_02087"/>
    </source>
</evidence>
<comment type="similarity">
    <text evidence="2 3">Belongs to the pyridoxal phosphate-binding protein YggS/PROSC family.</text>
</comment>
<dbReference type="RefSeq" id="WP_204816489.1">
    <property type="nucleotide sequence ID" value="NZ_JANHOF010000001.1"/>
</dbReference>
<evidence type="ECO:0000259" key="4">
    <source>
        <dbReference type="Pfam" id="PF01168"/>
    </source>
</evidence>
<comment type="caution">
    <text evidence="5">The sequence shown here is derived from an EMBL/GenBank/DDBJ whole genome shotgun (WGS) entry which is preliminary data.</text>
</comment>
<dbReference type="InterPro" id="IPR001608">
    <property type="entry name" value="Ala_racemase_N"/>
</dbReference>
<protein>
    <recommendedName>
        <fullName evidence="2">Pyridoxal phosphate homeostasis protein</fullName>
        <shortName evidence="2">PLP homeostasis protein</shortName>
    </recommendedName>
</protein>
<dbReference type="PROSITE" id="PS01211">
    <property type="entry name" value="UPF0001"/>
    <property type="match status" value="1"/>
</dbReference>
<evidence type="ECO:0000256" key="3">
    <source>
        <dbReference type="RuleBase" id="RU004514"/>
    </source>
</evidence>
<proteinExistence type="inferred from homology"/>
<reference evidence="5 6" key="1">
    <citation type="submission" date="2024-09" db="EMBL/GenBank/DDBJ databases">
        <authorList>
            <person name="Sun Q."/>
            <person name="Mori K."/>
        </authorList>
    </citation>
    <scope>NUCLEOTIDE SEQUENCE [LARGE SCALE GENOMIC DNA]</scope>
    <source>
        <strain evidence="5 6">CCM 4839</strain>
    </source>
</reference>
<dbReference type="NCBIfam" id="TIGR00044">
    <property type="entry name" value="YggS family pyridoxal phosphate-dependent enzyme"/>
    <property type="match status" value="1"/>
</dbReference>
<accession>A0ABV6JHU5</accession>
<dbReference type="InterPro" id="IPR011078">
    <property type="entry name" value="PyrdxlP_homeostasis"/>
</dbReference>
<feature type="domain" description="Alanine racemase N-terminal" evidence="4">
    <location>
        <begin position="30"/>
        <end position="235"/>
    </location>
</feature>
<dbReference type="Gene3D" id="3.20.20.10">
    <property type="entry name" value="Alanine racemase"/>
    <property type="match status" value="1"/>
</dbReference>
<dbReference type="PANTHER" id="PTHR10146">
    <property type="entry name" value="PROLINE SYNTHETASE CO-TRANSCRIBED BACTERIAL HOMOLOG PROTEIN"/>
    <property type="match status" value="1"/>
</dbReference>
<evidence type="ECO:0000313" key="5">
    <source>
        <dbReference type="EMBL" id="MFC0395381.1"/>
    </source>
</evidence>
<feature type="modified residue" description="N6-(pyridoxal phosphate)lysine" evidence="2">
    <location>
        <position position="35"/>
    </location>
</feature>
<evidence type="ECO:0000313" key="6">
    <source>
        <dbReference type="Proteomes" id="UP001589818"/>
    </source>
</evidence>
<comment type="function">
    <text evidence="2">Pyridoxal 5'-phosphate (PLP)-binding protein, which is involved in PLP homeostasis.</text>
</comment>
<name>A0ABV6JHU5_9BACL</name>
<keyword evidence="1 2" id="KW-0663">Pyridoxal phosphate</keyword>
<dbReference type="HAMAP" id="MF_02087">
    <property type="entry name" value="PLP_homeostasis"/>
    <property type="match status" value="1"/>
</dbReference>
<dbReference type="CDD" id="cd00635">
    <property type="entry name" value="PLPDE_III_YBL036c_like"/>
    <property type="match status" value="1"/>
</dbReference>
<gene>
    <name evidence="5" type="ORF">ACFFJ8_28945</name>
</gene>
<dbReference type="Proteomes" id="UP001589818">
    <property type="component" value="Unassembled WGS sequence"/>
</dbReference>
<dbReference type="Pfam" id="PF01168">
    <property type="entry name" value="Ala_racemase_N"/>
    <property type="match status" value="1"/>
</dbReference>
<sequence length="237" mass="26333">MTLSERMEAVEQRLVEACRRSGRQRDEIQLIAVTKYVGTEETKNVLRHGLVHLGENRWQNAAEKWHAITGEEAGRSSSEGQAVWHFIGSLQTNKVKDVIGKFTYIHALDRSSLAQAIERRAEQLGIVVPCFIQVNVSGEDSKHGLAPESLKSFARELSDLPHIEPVGLMTMAPLDSDGEQSRPTFRGLRHLRDELNEQAILRKPVNGLSMGMSGDFEVAVEEGANWLRLGTILVGKG</sequence>
<evidence type="ECO:0000256" key="1">
    <source>
        <dbReference type="ARBA" id="ARBA00022898"/>
    </source>
</evidence>
<dbReference type="PANTHER" id="PTHR10146:SF14">
    <property type="entry name" value="PYRIDOXAL PHOSPHATE HOMEOSTASIS PROTEIN"/>
    <property type="match status" value="1"/>
</dbReference>
<dbReference type="InterPro" id="IPR029066">
    <property type="entry name" value="PLP-binding_barrel"/>
</dbReference>
<dbReference type="PIRSF" id="PIRSF004848">
    <property type="entry name" value="YBL036c_PLPDEIII"/>
    <property type="match status" value="1"/>
</dbReference>
<organism evidence="5 6">
    <name type="scientific">Paenibacillus mendelii</name>
    <dbReference type="NCBI Taxonomy" id="206163"/>
    <lineage>
        <taxon>Bacteria</taxon>
        <taxon>Bacillati</taxon>
        <taxon>Bacillota</taxon>
        <taxon>Bacilli</taxon>
        <taxon>Bacillales</taxon>
        <taxon>Paenibacillaceae</taxon>
        <taxon>Paenibacillus</taxon>
    </lineage>
</organism>
<keyword evidence="6" id="KW-1185">Reference proteome</keyword>
<dbReference type="SUPFAM" id="SSF51419">
    <property type="entry name" value="PLP-binding barrel"/>
    <property type="match status" value="1"/>
</dbReference>
<dbReference type="EMBL" id="JBHLVF010000041">
    <property type="protein sequence ID" value="MFC0395381.1"/>
    <property type="molecule type" value="Genomic_DNA"/>
</dbReference>